<comment type="caution">
    <text evidence="2">The sequence shown here is derived from an EMBL/GenBank/DDBJ whole genome shotgun (WGS) entry which is preliminary data.</text>
</comment>
<protein>
    <submittedName>
        <fullName evidence="2">Type IV pilin protein</fullName>
    </submittedName>
</protein>
<evidence type="ECO:0000256" key="1">
    <source>
        <dbReference type="SAM" id="Phobius"/>
    </source>
</evidence>
<gene>
    <name evidence="2" type="ORF">H8K47_17415</name>
</gene>
<dbReference type="SUPFAM" id="SSF54523">
    <property type="entry name" value="Pili subunits"/>
    <property type="match status" value="1"/>
</dbReference>
<sequence length="151" mass="16313">MKRNNGFSLIELLIVVAIIGMITAFGVPAYQSHTLKTKRAEAKTALVKLMLQEEQFYTQNNTYTVFSQASTDVTEKKFTWYSGATAAASNYEIKGEACTGDVIQNCVLLTASPGTANVNKNYSDPVCGNLTLTSTGVKGFTSSSGTKDLCW</sequence>
<keyword evidence="1" id="KW-0472">Membrane</keyword>
<evidence type="ECO:0000313" key="2">
    <source>
        <dbReference type="EMBL" id="MBC3937139.1"/>
    </source>
</evidence>
<dbReference type="PANTHER" id="PTHR30093:SF47">
    <property type="entry name" value="TYPE IV PILUS NON-CORE MINOR PILIN PILE"/>
    <property type="match status" value="1"/>
</dbReference>
<dbReference type="Pfam" id="PF16732">
    <property type="entry name" value="ComP_DUS"/>
    <property type="match status" value="1"/>
</dbReference>
<proteinExistence type="predicted"/>
<dbReference type="Gene3D" id="3.30.700.10">
    <property type="entry name" value="Glycoprotein, Type 4 Pilin"/>
    <property type="match status" value="1"/>
</dbReference>
<reference evidence="2" key="1">
    <citation type="submission" date="2020-08" db="EMBL/GenBank/DDBJ databases">
        <title>Novel species isolated from subtropical streams in China.</title>
        <authorList>
            <person name="Lu H."/>
        </authorList>
    </citation>
    <scope>NUCLEOTIDE SEQUENCE</scope>
    <source>
        <strain evidence="2">CY7W</strain>
    </source>
</reference>
<dbReference type="RefSeq" id="WP_186882647.1">
    <property type="nucleotide sequence ID" value="NZ_JACOGG010000033.1"/>
</dbReference>
<feature type="transmembrane region" description="Helical" evidence="1">
    <location>
        <begin position="6"/>
        <end position="30"/>
    </location>
</feature>
<dbReference type="GO" id="GO:0043683">
    <property type="term" value="P:type IV pilus assembly"/>
    <property type="evidence" value="ECO:0007669"/>
    <property type="project" value="InterPro"/>
</dbReference>
<dbReference type="Pfam" id="PF07963">
    <property type="entry name" value="N_methyl"/>
    <property type="match status" value="1"/>
</dbReference>
<dbReference type="NCBIfam" id="TIGR02532">
    <property type="entry name" value="IV_pilin_GFxxxE"/>
    <property type="match status" value="1"/>
</dbReference>
<dbReference type="InterPro" id="IPR031982">
    <property type="entry name" value="PilE-like"/>
</dbReference>
<dbReference type="AlphaFoldDB" id="A0A923I3L9"/>
<keyword evidence="3" id="KW-1185">Reference proteome</keyword>
<evidence type="ECO:0000313" key="3">
    <source>
        <dbReference type="Proteomes" id="UP000612361"/>
    </source>
</evidence>
<dbReference type="EMBL" id="JACOGG010000033">
    <property type="protein sequence ID" value="MBC3937139.1"/>
    <property type="molecule type" value="Genomic_DNA"/>
</dbReference>
<keyword evidence="1" id="KW-0812">Transmembrane</keyword>
<name>A0A923I3L9_9BURK</name>
<organism evidence="2 3">
    <name type="scientific">Undibacterium rugosum</name>
    <dbReference type="NCBI Taxonomy" id="2762291"/>
    <lineage>
        <taxon>Bacteria</taxon>
        <taxon>Pseudomonadati</taxon>
        <taxon>Pseudomonadota</taxon>
        <taxon>Betaproteobacteria</taxon>
        <taxon>Burkholderiales</taxon>
        <taxon>Oxalobacteraceae</taxon>
        <taxon>Undibacterium</taxon>
    </lineage>
</organism>
<dbReference type="InterPro" id="IPR012902">
    <property type="entry name" value="N_methyl_site"/>
</dbReference>
<dbReference type="PANTHER" id="PTHR30093">
    <property type="entry name" value="GENERAL SECRETION PATHWAY PROTEIN G"/>
    <property type="match status" value="1"/>
</dbReference>
<dbReference type="InterPro" id="IPR045584">
    <property type="entry name" value="Pilin-like"/>
</dbReference>
<keyword evidence="1" id="KW-1133">Transmembrane helix</keyword>
<dbReference type="Proteomes" id="UP000612361">
    <property type="component" value="Unassembled WGS sequence"/>
</dbReference>
<accession>A0A923I3L9</accession>